<dbReference type="RefSeq" id="WP_127706495.1">
    <property type="nucleotide sequence ID" value="NZ_SACO01000002.1"/>
</dbReference>
<dbReference type="EMBL" id="SACO01000002">
    <property type="protein sequence ID" value="RVU07145.1"/>
    <property type="molecule type" value="Genomic_DNA"/>
</dbReference>
<evidence type="ECO:0000313" key="1">
    <source>
        <dbReference type="EMBL" id="RVU07145.1"/>
    </source>
</evidence>
<organism evidence="1 2">
    <name type="scientific">Novosphingobium umbonatum</name>
    <dbReference type="NCBI Taxonomy" id="1908524"/>
    <lineage>
        <taxon>Bacteria</taxon>
        <taxon>Pseudomonadati</taxon>
        <taxon>Pseudomonadota</taxon>
        <taxon>Alphaproteobacteria</taxon>
        <taxon>Sphingomonadales</taxon>
        <taxon>Sphingomonadaceae</taxon>
        <taxon>Novosphingobium</taxon>
    </lineage>
</organism>
<evidence type="ECO:0000313" key="2">
    <source>
        <dbReference type="Proteomes" id="UP000282837"/>
    </source>
</evidence>
<sequence length="335" mass="35850">MAAADNTPGTLLGLTIPSTINVSNGTYANFTASASDAGLGIDYVYVSLDKSFQNSYGRQSALYFYNSTDSFSDLSSTLNQYFSSATSSGAYNIEYVYVWDKAGNYNYYSSSQLKSMGINTSFTVSGGAATDNTPGTLLGLTIPSTINVSNGTYVNFTASASDAGSGIDYVYVSLDKSFQNSYGRQSALYFYNSTDSFSDLSSTLNQYFSSATSSGAYNIEYVYVWDKAGNYNYYSSSQLKSMGINTSFTVSGGAATDNTPGTLLGLTIPSTINVSNGTYVNFTASASDAGSGIDYVYVSLDKSFQNSYGRQSALYFYNSTDSFSDLSSTLNQYFS</sequence>
<reference evidence="1 2" key="1">
    <citation type="submission" date="2019-01" db="EMBL/GenBank/DDBJ databases">
        <authorList>
            <person name="Chen W.-M."/>
        </authorList>
    </citation>
    <scope>NUCLEOTIDE SEQUENCE [LARGE SCALE GENOMIC DNA]</scope>
    <source>
        <strain evidence="1 2">FSY-9</strain>
    </source>
</reference>
<accession>A0A437NB63</accession>
<dbReference type="Proteomes" id="UP000282837">
    <property type="component" value="Unassembled WGS sequence"/>
</dbReference>
<proteinExistence type="predicted"/>
<dbReference type="AlphaFoldDB" id="A0A437NB63"/>
<gene>
    <name evidence="1" type="ORF">EOE18_04160</name>
</gene>
<comment type="caution">
    <text evidence="1">The sequence shown here is derived from an EMBL/GenBank/DDBJ whole genome shotgun (WGS) entry which is preliminary data.</text>
</comment>
<dbReference type="OrthoDB" id="7410864at2"/>
<keyword evidence="2" id="KW-1185">Reference proteome</keyword>
<protein>
    <submittedName>
        <fullName evidence="1">Uncharacterized protein</fullName>
    </submittedName>
</protein>
<name>A0A437NB63_9SPHN</name>